<evidence type="ECO:0000313" key="2">
    <source>
        <dbReference type="Proteomes" id="UP000008062"/>
    </source>
</evidence>
<dbReference type="InParanoid" id="F9XJV9"/>
<dbReference type="Proteomes" id="UP000008062">
    <property type="component" value="Chromosome 9"/>
</dbReference>
<dbReference type="RefSeq" id="XP_003849752.1">
    <property type="nucleotide sequence ID" value="XM_003849704.1"/>
</dbReference>
<evidence type="ECO:0000313" key="1">
    <source>
        <dbReference type="EMBL" id="EGP84728.1"/>
    </source>
</evidence>
<gene>
    <name evidence="1" type="ORF">MYCGRDRAFT_105698</name>
</gene>
<keyword evidence="2" id="KW-1185">Reference proteome</keyword>
<organism evidence="1 2">
    <name type="scientific">Zymoseptoria tritici (strain CBS 115943 / IPO323)</name>
    <name type="common">Speckled leaf blotch fungus</name>
    <name type="synonym">Septoria tritici</name>
    <dbReference type="NCBI Taxonomy" id="336722"/>
    <lineage>
        <taxon>Eukaryota</taxon>
        <taxon>Fungi</taxon>
        <taxon>Dikarya</taxon>
        <taxon>Ascomycota</taxon>
        <taxon>Pezizomycotina</taxon>
        <taxon>Dothideomycetes</taxon>
        <taxon>Dothideomycetidae</taxon>
        <taxon>Mycosphaerellales</taxon>
        <taxon>Mycosphaerellaceae</taxon>
        <taxon>Zymoseptoria</taxon>
    </lineage>
</organism>
<reference evidence="1 2" key="1">
    <citation type="journal article" date="2011" name="PLoS Genet.">
        <title>Finished genome of the fungal wheat pathogen Mycosphaerella graminicola reveals dispensome structure, chromosome plasticity, and stealth pathogenesis.</title>
        <authorList>
            <person name="Goodwin S.B."/>
            <person name="Ben M'barek S."/>
            <person name="Dhillon B."/>
            <person name="Wittenberg A.H.J."/>
            <person name="Crane C.F."/>
            <person name="Hane J.K."/>
            <person name="Foster A.J."/>
            <person name="Van der Lee T.A.J."/>
            <person name="Grimwood J."/>
            <person name="Aerts A."/>
            <person name="Antoniw J."/>
            <person name="Bailey A."/>
            <person name="Bluhm B."/>
            <person name="Bowler J."/>
            <person name="Bristow J."/>
            <person name="van der Burgt A."/>
            <person name="Canto-Canche B."/>
            <person name="Churchill A.C.L."/>
            <person name="Conde-Ferraez L."/>
            <person name="Cools H.J."/>
            <person name="Coutinho P.M."/>
            <person name="Csukai M."/>
            <person name="Dehal P."/>
            <person name="De Wit P."/>
            <person name="Donzelli B."/>
            <person name="van de Geest H.C."/>
            <person name="van Ham R.C.H.J."/>
            <person name="Hammond-Kosack K.E."/>
            <person name="Henrissat B."/>
            <person name="Kilian A."/>
            <person name="Kobayashi A.K."/>
            <person name="Koopmann E."/>
            <person name="Kourmpetis Y."/>
            <person name="Kuzniar A."/>
            <person name="Lindquist E."/>
            <person name="Lombard V."/>
            <person name="Maliepaard C."/>
            <person name="Martins N."/>
            <person name="Mehrabi R."/>
            <person name="Nap J.P.H."/>
            <person name="Ponomarenko A."/>
            <person name="Rudd J.J."/>
            <person name="Salamov A."/>
            <person name="Schmutz J."/>
            <person name="Schouten H.J."/>
            <person name="Shapiro H."/>
            <person name="Stergiopoulos I."/>
            <person name="Torriani S.F.F."/>
            <person name="Tu H."/>
            <person name="de Vries R.P."/>
            <person name="Waalwijk C."/>
            <person name="Ware S.B."/>
            <person name="Wiebenga A."/>
            <person name="Zwiers L.-H."/>
            <person name="Oliver R.P."/>
            <person name="Grigoriev I.V."/>
            <person name="Kema G.H.J."/>
        </authorList>
    </citation>
    <scope>NUCLEOTIDE SEQUENCE [LARGE SCALE GENOMIC DNA]</scope>
    <source>
        <strain evidence="2">CBS 115943 / IPO323</strain>
    </source>
</reference>
<sequence length="77" mass="8792">MRSNYEVLNDVVEKMRKPQSYQTCCFSRKPAPPANEYLVWQPGSRNSVSPWDSTWDANMSHDTTLSSTNRLPGGALW</sequence>
<proteinExistence type="predicted"/>
<dbReference type="KEGG" id="ztr:MYCGRDRAFT_105698"/>
<accession>F9XJV9</accession>
<dbReference type="EMBL" id="CM001204">
    <property type="protein sequence ID" value="EGP84728.1"/>
    <property type="molecule type" value="Genomic_DNA"/>
</dbReference>
<protein>
    <submittedName>
        <fullName evidence="1">Uncharacterized protein</fullName>
    </submittedName>
</protein>
<name>F9XJV9_ZYMTI</name>
<dbReference type="GeneID" id="13402549"/>
<dbReference type="HOGENOM" id="CLU_2640003_0_0_1"/>
<dbReference type="AlphaFoldDB" id="F9XJV9"/>